<keyword evidence="3" id="KW-1185">Reference proteome</keyword>
<organism evidence="2 3">
    <name type="scientific">Apophysomyces ossiformis</name>
    <dbReference type="NCBI Taxonomy" id="679940"/>
    <lineage>
        <taxon>Eukaryota</taxon>
        <taxon>Fungi</taxon>
        <taxon>Fungi incertae sedis</taxon>
        <taxon>Mucoromycota</taxon>
        <taxon>Mucoromycotina</taxon>
        <taxon>Mucoromycetes</taxon>
        <taxon>Mucorales</taxon>
        <taxon>Mucorineae</taxon>
        <taxon>Mucoraceae</taxon>
        <taxon>Apophysomyces</taxon>
    </lineage>
</organism>
<gene>
    <name evidence="2" type="ORF">EC973_000439</name>
</gene>
<proteinExistence type="predicted"/>
<feature type="region of interest" description="Disordered" evidence="1">
    <location>
        <begin position="32"/>
        <end position="92"/>
    </location>
</feature>
<name>A0A8H7EQ16_9FUNG</name>
<feature type="compositionally biased region" description="Polar residues" evidence="1">
    <location>
        <begin position="32"/>
        <end position="86"/>
    </location>
</feature>
<protein>
    <submittedName>
        <fullName evidence="2">Uncharacterized protein</fullName>
    </submittedName>
</protein>
<evidence type="ECO:0000313" key="3">
    <source>
        <dbReference type="Proteomes" id="UP000605846"/>
    </source>
</evidence>
<dbReference type="OrthoDB" id="411251at2759"/>
<reference evidence="2" key="1">
    <citation type="submission" date="2020-01" db="EMBL/GenBank/DDBJ databases">
        <title>Genome Sequencing of Three Apophysomyces-Like Fungal Strains Confirms a Novel Fungal Genus in the Mucoromycota with divergent Burkholderia-like Endosymbiotic Bacteria.</title>
        <authorList>
            <person name="Stajich J.E."/>
            <person name="Macias A.M."/>
            <person name="Carter-House D."/>
            <person name="Lovett B."/>
            <person name="Kasson L.R."/>
            <person name="Berry K."/>
            <person name="Grigoriev I."/>
            <person name="Chang Y."/>
            <person name="Spatafora J."/>
            <person name="Kasson M.T."/>
        </authorList>
    </citation>
    <scope>NUCLEOTIDE SEQUENCE</scope>
    <source>
        <strain evidence="2">NRRL A-21654</strain>
    </source>
</reference>
<comment type="caution">
    <text evidence="2">The sequence shown here is derived from an EMBL/GenBank/DDBJ whole genome shotgun (WGS) entry which is preliminary data.</text>
</comment>
<evidence type="ECO:0000256" key="1">
    <source>
        <dbReference type="SAM" id="MobiDB-lite"/>
    </source>
</evidence>
<sequence length="92" mass="9719">MLSPQSEDAIDTHKLYDDAPATIEPDIDSVGQSISQQNQSLPQNFTPPATPDTPNVTGTIGSEQSPQHLESSFQDTLDEPVSTTIVSGAIPA</sequence>
<accession>A0A8H7EQ16</accession>
<evidence type="ECO:0000313" key="2">
    <source>
        <dbReference type="EMBL" id="KAF7725113.1"/>
    </source>
</evidence>
<dbReference type="EMBL" id="JABAYA010000104">
    <property type="protein sequence ID" value="KAF7725113.1"/>
    <property type="molecule type" value="Genomic_DNA"/>
</dbReference>
<dbReference type="AlphaFoldDB" id="A0A8H7EQ16"/>
<dbReference type="Proteomes" id="UP000605846">
    <property type="component" value="Unassembled WGS sequence"/>
</dbReference>